<dbReference type="Pfam" id="PF06951">
    <property type="entry name" value="PLA2G12"/>
    <property type="match status" value="1"/>
</dbReference>
<keyword evidence="2" id="KW-0732">Signal</keyword>
<dbReference type="EMBL" id="VLTO01000043">
    <property type="protein sequence ID" value="KAA0172787.1"/>
    <property type="molecule type" value="Genomic_DNA"/>
</dbReference>
<evidence type="ECO:0000313" key="3">
    <source>
        <dbReference type="EMBL" id="KAA0172787.1"/>
    </source>
</evidence>
<feature type="region of interest" description="Disordered" evidence="1">
    <location>
        <begin position="156"/>
        <end position="193"/>
    </location>
</feature>
<evidence type="ECO:0000256" key="2">
    <source>
        <dbReference type="SAM" id="SignalP"/>
    </source>
</evidence>
<protein>
    <recommendedName>
        <fullName evidence="5">Phospholipase A2 domain-containing protein</fullName>
    </recommendedName>
</protein>
<dbReference type="Gene3D" id="1.20.90.10">
    <property type="entry name" value="Phospholipase A2 domain"/>
    <property type="match status" value="1"/>
</dbReference>
<evidence type="ECO:0000313" key="4">
    <source>
        <dbReference type="Proteomes" id="UP000322899"/>
    </source>
</evidence>
<gene>
    <name evidence="3" type="ORF">FNF27_05767</name>
</gene>
<dbReference type="OrthoDB" id="3935740at2759"/>
<dbReference type="Proteomes" id="UP000322899">
    <property type="component" value="Unassembled WGS sequence"/>
</dbReference>
<feature type="chain" id="PRO_5022888222" description="Phospholipase A2 domain-containing protein" evidence="2">
    <location>
        <begin position="22"/>
        <end position="193"/>
    </location>
</feature>
<proteinExistence type="predicted"/>
<name>A0A5A8E7H0_CAFRO</name>
<sequence length="193" mass="20926">MRASILALSLAVGMLGVCTEAISPSDLLKGMDSGMEAPACKISCADGTSPTETKDVYNPDHRGCEGRMFGRTNTGNSLGLGKCCDAHDACYHSCASGFQKCEEDFTTCLRESCESTFEPGSQKDTECRKAAAAMTMGTRMSGCRHYQYAQSTVCDCSQHGGPAKPERAERRRRTKSAKARRRSRKGKAKRDEL</sequence>
<dbReference type="GO" id="GO:0004623">
    <property type="term" value="F:phospholipase A2 activity"/>
    <property type="evidence" value="ECO:0007669"/>
    <property type="project" value="InterPro"/>
</dbReference>
<evidence type="ECO:0000256" key="1">
    <source>
        <dbReference type="SAM" id="MobiDB-lite"/>
    </source>
</evidence>
<dbReference type="GO" id="GO:0050482">
    <property type="term" value="P:arachidonate secretion"/>
    <property type="evidence" value="ECO:0007669"/>
    <property type="project" value="InterPro"/>
</dbReference>
<comment type="caution">
    <text evidence="3">The sequence shown here is derived from an EMBL/GenBank/DDBJ whole genome shotgun (WGS) entry which is preliminary data.</text>
</comment>
<dbReference type="AlphaFoldDB" id="A0A5A8E7H0"/>
<dbReference type="GO" id="GO:0016042">
    <property type="term" value="P:lipid catabolic process"/>
    <property type="evidence" value="ECO:0007669"/>
    <property type="project" value="InterPro"/>
</dbReference>
<organism evidence="3 4">
    <name type="scientific">Cafeteria roenbergensis</name>
    <name type="common">Marine flagellate</name>
    <dbReference type="NCBI Taxonomy" id="33653"/>
    <lineage>
        <taxon>Eukaryota</taxon>
        <taxon>Sar</taxon>
        <taxon>Stramenopiles</taxon>
        <taxon>Bigyra</taxon>
        <taxon>Opalozoa</taxon>
        <taxon>Bicosoecida</taxon>
        <taxon>Cafeteriaceae</taxon>
        <taxon>Cafeteria</taxon>
    </lineage>
</organism>
<feature type="signal peptide" evidence="2">
    <location>
        <begin position="1"/>
        <end position="21"/>
    </location>
</feature>
<dbReference type="InterPro" id="IPR010711">
    <property type="entry name" value="PLA2G12"/>
</dbReference>
<dbReference type="InterPro" id="IPR036444">
    <property type="entry name" value="PLipase_A2_dom_sf"/>
</dbReference>
<dbReference type="GO" id="GO:0005509">
    <property type="term" value="F:calcium ion binding"/>
    <property type="evidence" value="ECO:0007669"/>
    <property type="project" value="InterPro"/>
</dbReference>
<dbReference type="PANTHER" id="PTHR12824:SF8">
    <property type="entry name" value="GXIVSPLA2, ISOFORM A"/>
    <property type="match status" value="1"/>
</dbReference>
<dbReference type="GO" id="GO:0006644">
    <property type="term" value="P:phospholipid metabolic process"/>
    <property type="evidence" value="ECO:0007669"/>
    <property type="project" value="InterPro"/>
</dbReference>
<evidence type="ECO:0008006" key="5">
    <source>
        <dbReference type="Google" id="ProtNLM"/>
    </source>
</evidence>
<feature type="compositionally biased region" description="Basic residues" evidence="1">
    <location>
        <begin position="170"/>
        <end position="193"/>
    </location>
</feature>
<dbReference type="PANTHER" id="PTHR12824">
    <property type="entry name" value="GROUP XII SECRETORY PHOSPHOLIPASE A2 FAMILY MEMBER"/>
    <property type="match status" value="1"/>
</dbReference>
<accession>A0A5A8E7H0</accession>
<reference evidence="3 4" key="1">
    <citation type="submission" date="2019-07" db="EMBL/GenBank/DDBJ databases">
        <title>Genomes of Cafeteria roenbergensis.</title>
        <authorList>
            <person name="Fischer M.G."/>
            <person name="Hackl T."/>
            <person name="Roman M."/>
        </authorList>
    </citation>
    <scope>NUCLEOTIDE SEQUENCE [LARGE SCALE GENOMIC DNA]</scope>
    <source>
        <strain evidence="3 4">E4-10P</strain>
    </source>
</reference>
<dbReference type="SUPFAM" id="SSF48619">
    <property type="entry name" value="Phospholipase A2, PLA2"/>
    <property type="match status" value="1"/>
</dbReference>
<dbReference type="GO" id="GO:0005576">
    <property type="term" value="C:extracellular region"/>
    <property type="evidence" value="ECO:0007669"/>
    <property type="project" value="InterPro"/>
</dbReference>